<dbReference type="AlphaFoldDB" id="C3LRA7"/>
<evidence type="ECO:0000313" key="1">
    <source>
        <dbReference type="EMBL" id="ACP04687.1"/>
    </source>
</evidence>
<accession>C3LRA7</accession>
<protein>
    <submittedName>
        <fullName evidence="1">Uncharacterized protein</fullName>
    </submittedName>
</protein>
<evidence type="ECO:0000313" key="2">
    <source>
        <dbReference type="Proteomes" id="UP000001217"/>
    </source>
</evidence>
<organism evidence="1 2">
    <name type="scientific">Vibrio cholerae serotype O1 (strain M66-2)</name>
    <dbReference type="NCBI Taxonomy" id="579112"/>
    <lineage>
        <taxon>Bacteria</taxon>
        <taxon>Pseudomonadati</taxon>
        <taxon>Pseudomonadota</taxon>
        <taxon>Gammaproteobacteria</taxon>
        <taxon>Vibrionales</taxon>
        <taxon>Vibrionaceae</taxon>
        <taxon>Vibrio</taxon>
    </lineage>
</organism>
<sequence length="35" mass="4194">MTKSVGKMNFQWQYKEGTSPRTEKLKDKKKALLHR</sequence>
<dbReference type="EMBL" id="CP001233">
    <property type="protein sequence ID" value="ACP04687.1"/>
    <property type="molecule type" value="Genomic_DNA"/>
</dbReference>
<name>C3LRA7_VIBCM</name>
<dbReference type="KEGG" id="vcm:VCM66_0359"/>
<gene>
    <name evidence="1" type="ordered locus">VCM66_0359</name>
</gene>
<dbReference type="Proteomes" id="UP000001217">
    <property type="component" value="Chromosome I"/>
</dbReference>
<proteinExistence type="predicted"/>
<dbReference type="HOGENOM" id="CLU_3367991_0_0_6"/>
<reference evidence="1 2" key="1">
    <citation type="journal article" date="2008" name="PLoS ONE">
        <title>A recalibrated molecular clock and independent origins for the cholera pandemic clones.</title>
        <authorList>
            <person name="Feng L."/>
            <person name="Reeves P.R."/>
            <person name="Lan R."/>
            <person name="Ren Y."/>
            <person name="Gao C."/>
            <person name="Zhou Z."/>
            <person name="Ren Y."/>
            <person name="Cheng J."/>
            <person name="Wang W."/>
            <person name="Wang J."/>
            <person name="Qian W."/>
            <person name="Li D."/>
            <person name="Wang L."/>
        </authorList>
    </citation>
    <scope>NUCLEOTIDE SEQUENCE [LARGE SCALE GENOMIC DNA]</scope>
    <source>
        <strain evidence="1 2">M66-2</strain>
    </source>
</reference>